<dbReference type="EMBL" id="BAAATZ010000003">
    <property type="protein sequence ID" value="GAA2720351.1"/>
    <property type="molecule type" value="Genomic_DNA"/>
</dbReference>
<comment type="caution">
    <text evidence="1">The sequence shown here is derived from an EMBL/GenBank/DDBJ whole genome shotgun (WGS) entry which is preliminary data.</text>
</comment>
<sequence>MVEDDFPVAHPRGVVATISQYGKEIVDGLAVGRGFENPNVSPSPCGNEYNAKQVPGRNVDLDTWWVGYSPYSEGIITYIEVPDEEVIGEALTRLKAVLEGIGWRTVEFGAGSPTSQAVLRIAAPQEGYGAVLQGITSVPGSPRIGVNISSPCLRHPEAR</sequence>
<name>A0ABN3U095_9ACTN</name>
<organism evidence="1 2">
    <name type="scientific">Actinocorallia aurantiaca</name>
    <dbReference type="NCBI Taxonomy" id="46204"/>
    <lineage>
        <taxon>Bacteria</taxon>
        <taxon>Bacillati</taxon>
        <taxon>Actinomycetota</taxon>
        <taxon>Actinomycetes</taxon>
        <taxon>Streptosporangiales</taxon>
        <taxon>Thermomonosporaceae</taxon>
        <taxon>Actinocorallia</taxon>
    </lineage>
</organism>
<dbReference type="RefSeq" id="WP_344448756.1">
    <property type="nucleotide sequence ID" value="NZ_BAAATZ010000003.1"/>
</dbReference>
<evidence type="ECO:0000313" key="2">
    <source>
        <dbReference type="Proteomes" id="UP001501842"/>
    </source>
</evidence>
<gene>
    <name evidence="1" type="ORF">GCM10010439_08080</name>
</gene>
<keyword evidence="2" id="KW-1185">Reference proteome</keyword>
<proteinExistence type="predicted"/>
<accession>A0ABN3U095</accession>
<protein>
    <submittedName>
        <fullName evidence="1">Uncharacterized protein</fullName>
    </submittedName>
</protein>
<evidence type="ECO:0000313" key="1">
    <source>
        <dbReference type="EMBL" id="GAA2720351.1"/>
    </source>
</evidence>
<reference evidence="1 2" key="1">
    <citation type="journal article" date="2019" name="Int. J. Syst. Evol. Microbiol.">
        <title>The Global Catalogue of Microorganisms (GCM) 10K type strain sequencing project: providing services to taxonomists for standard genome sequencing and annotation.</title>
        <authorList>
            <consortium name="The Broad Institute Genomics Platform"/>
            <consortium name="The Broad Institute Genome Sequencing Center for Infectious Disease"/>
            <person name="Wu L."/>
            <person name="Ma J."/>
        </authorList>
    </citation>
    <scope>NUCLEOTIDE SEQUENCE [LARGE SCALE GENOMIC DNA]</scope>
    <source>
        <strain evidence="1 2">JCM 8201</strain>
    </source>
</reference>
<dbReference type="Proteomes" id="UP001501842">
    <property type="component" value="Unassembled WGS sequence"/>
</dbReference>